<dbReference type="RefSeq" id="WP_019285983.1">
    <property type="nucleotide sequence ID" value="NZ_DAMCVA010000089.1"/>
</dbReference>
<reference evidence="5 6" key="1">
    <citation type="submission" date="2022-02" db="EMBL/GenBank/DDBJ databases">
        <title>Uncovering new skin microbiome diversity through culturing and metagenomics.</title>
        <authorList>
            <person name="Conlan S."/>
            <person name="Deming C."/>
            <person name="Nisc Comparative Sequencing Program N."/>
            <person name="Segre J.A."/>
        </authorList>
    </citation>
    <scope>NUCLEOTIDE SEQUENCE [LARGE SCALE GENOMIC DNA]</scope>
    <source>
        <strain evidence="5 6">ACRQZ</strain>
    </source>
</reference>
<evidence type="ECO:0000256" key="2">
    <source>
        <dbReference type="ARBA" id="ARBA00022801"/>
    </source>
</evidence>
<comment type="similarity">
    <text evidence="1">Belongs to the thioesterase PaaI family.</text>
</comment>
<proteinExistence type="inferred from homology"/>
<name>A0ABS9PYU9_9MICO</name>
<accession>A0ABS9PYU9</accession>
<dbReference type="InterPro" id="IPR006683">
    <property type="entry name" value="Thioestr_dom"/>
</dbReference>
<evidence type="ECO:0000256" key="3">
    <source>
        <dbReference type="SAM" id="MobiDB-lite"/>
    </source>
</evidence>
<dbReference type="SUPFAM" id="SSF54637">
    <property type="entry name" value="Thioesterase/thiol ester dehydrase-isomerase"/>
    <property type="match status" value="1"/>
</dbReference>
<dbReference type="EMBL" id="JAKRCV010000005">
    <property type="protein sequence ID" value="MCG7320800.1"/>
    <property type="molecule type" value="Genomic_DNA"/>
</dbReference>
<feature type="domain" description="Thioesterase" evidence="4">
    <location>
        <begin position="38"/>
        <end position="114"/>
    </location>
</feature>
<protein>
    <submittedName>
        <fullName evidence="5">PaaI family thioesterase</fullName>
    </submittedName>
</protein>
<dbReference type="InterPro" id="IPR003736">
    <property type="entry name" value="PAAI_dom"/>
</dbReference>
<evidence type="ECO:0000313" key="5">
    <source>
        <dbReference type="EMBL" id="MCG7320800.1"/>
    </source>
</evidence>
<dbReference type="PANTHER" id="PTHR21660:SF1">
    <property type="entry name" value="ACYL-COENZYME A THIOESTERASE 13"/>
    <property type="match status" value="1"/>
</dbReference>
<keyword evidence="2" id="KW-0378">Hydrolase</keyword>
<dbReference type="NCBIfam" id="TIGR00369">
    <property type="entry name" value="unchar_dom_1"/>
    <property type="match status" value="1"/>
</dbReference>
<evidence type="ECO:0000313" key="6">
    <source>
        <dbReference type="Proteomes" id="UP001521931"/>
    </source>
</evidence>
<gene>
    <name evidence="5" type="ORF">MHL29_02670</name>
</gene>
<organism evidence="5 6">
    <name type="scientific">Arsenicicoccus bolidensis</name>
    <dbReference type="NCBI Taxonomy" id="229480"/>
    <lineage>
        <taxon>Bacteria</taxon>
        <taxon>Bacillati</taxon>
        <taxon>Actinomycetota</taxon>
        <taxon>Actinomycetes</taxon>
        <taxon>Micrococcales</taxon>
        <taxon>Intrasporangiaceae</taxon>
        <taxon>Arsenicicoccus</taxon>
    </lineage>
</organism>
<sequence length="132" mass="13381">MTFLDTLGVTGSDPSATDRPGDDAGLRVTPTDEHSNVNGGVHGGLLGTLLDSVMGDAVRSDLPDGKSAVTVSLTVTFLSGAKVGEELLASAEVRKQGGSLVMVEGDVVRAEDDKAIAHGVATFSVIDVTDGD</sequence>
<dbReference type="Pfam" id="PF03061">
    <property type="entry name" value="4HBT"/>
    <property type="match status" value="1"/>
</dbReference>
<dbReference type="PANTHER" id="PTHR21660">
    <property type="entry name" value="THIOESTERASE SUPERFAMILY MEMBER-RELATED"/>
    <property type="match status" value="1"/>
</dbReference>
<keyword evidence="6" id="KW-1185">Reference proteome</keyword>
<comment type="caution">
    <text evidence="5">The sequence shown here is derived from an EMBL/GenBank/DDBJ whole genome shotgun (WGS) entry which is preliminary data.</text>
</comment>
<dbReference type="CDD" id="cd03443">
    <property type="entry name" value="PaaI_thioesterase"/>
    <property type="match status" value="1"/>
</dbReference>
<feature type="region of interest" description="Disordered" evidence="3">
    <location>
        <begin position="1"/>
        <end position="40"/>
    </location>
</feature>
<evidence type="ECO:0000259" key="4">
    <source>
        <dbReference type="Pfam" id="PF03061"/>
    </source>
</evidence>
<dbReference type="Proteomes" id="UP001521931">
    <property type="component" value="Unassembled WGS sequence"/>
</dbReference>
<evidence type="ECO:0000256" key="1">
    <source>
        <dbReference type="ARBA" id="ARBA00008324"/>
    </source>
</evidence>
<feature type="compositionally biased region" description="Basic and acidic residues" evidence="3">
    <location>
        <begin position="19"/>
        <end position="35"/>
    </location>
</feature>
<dbReference type="InterPro" id="IPR039298">
    <property type="entry name" value="ACOT13"/>
</dbReference>
<dbReference type="Gene3D" id="3.10.129.10">
    <property type="entry name" value="Hotdog Thioesterase"/>
    <property type="match status" value="1"/>
</dbReference>
<dbReference type="InterPro" id="IPR029069">
    <property type="entry name" value="HotDog_dom_sf"/>
</dbReference>